<dbReference type="InterPro" id="IPR036265">
    <property type="entry name" value="HIT-like_sf"/>
</dbReference>
<feature type="domain" description="Galactose-1-phosphate uridyl transferase N-terminal" evidence="7">
    <location>
        <begin position="6"/>
        <end position="171"/>
    </location>
</feature>
<evidence type="ECO:0000256" key="3">
    <source>
        <dbReference type="ARBA" id="ARBA00023277"/>
    </source>
</evidence>
<feature type="binding site" evidence="6">
    <location>
        <position position="113"/>
    </location>
    <ligand>
        <name>Zn(2+)</name>
        <dbReference type="ChEBI" id="CHEBI:29105"/>
    </ligand>
</feature>
<dbReference type="PANTHER" id="PTHR42763">
    <property type="entry name" value="ADP-GLUCOSE PHOSPHORYLASE"/>
    <property type="match status" value="1"/>
</dbReference>
<feature type="active site" description="Tele-UMP-histidine intermediate" evidence="5">
    <location>
        <position position="166"/>
    </location>
</feature>
<protein>
    <recommendedName>
        <fullName evidence="4">Galactose-1-phosphate uridylyltransferase</fullName>
        <ecNumber evidence="4">2.7.7.12</ecNumber>
    </recommendedName>
</protein>
<dbReference type="GO" id="GO:0006012">
    <property type="term" value="P:galactose metabolic process"/>
    <property type="evidence" value="ECO:0007669"/>
    <property type="project" value="UniProtKB-UniRule"/>
</dbReference>
<dbReference type="InterPro" id="IPR053177">
    <property type="entry name" value="ADP-glucose_phosphorylase"/>
</dbReference>
<dbReference type="AlphaFoldDB" id="A0A2M7IEG7"/>
<evidence type="ECO:0000256" key="2">
    <source>
        <dbReference type="ARBA" id="ARBA00022695"/>
    </source>
</evidence>
<dbReference type="GO" id="GO:0008108">
    <property type="term" value="F:UDP-glucose:hexose-1-phosphate uridylyltransferase activity"/>
    <property type="evidence" value="ECO:0007669"/>
    <property type="project" value="UniProtKB-UniRule"/>
</dbReference>
<gene>
    <name evidence="8" type="primary">galT</name>
    <name evidence="8" type="ORF">CO003_00205</name>
</gene>
<dbReference type="Gene3D" id="3.30.428.10">
    <property type="entry name" value="HIT-like"/>
    <property type="match status" value="2"/>
</dbReference>
<feature type="binding site" evidence="6">
    <location>
        <position position="48"/>
    </location>
    <ligand>
        <name>Zn(2+)</name>
        <dbReference type="ChEBI" id="CHEBI:29105"/>
    </ligand>
</feature>
<comment type="caution">
    <text evidence="8">The sequence shown here is derived from an EMBL/GenBank/DDBJ whole genome shotgun (WGS) entry which is preliminary data.</text>
</comment>
<dbReference type="NCBIfam" id="TIGR00209">
    <property type="entry name" value="galT_1"/>
    <property type="match status" value="1"/>
</dbReference>
<accession>A0A2M7IEG7</accession>
<feature type="binding site" evidence="6">
    <location>
        <position position="164"/>
    </location>
    <ligand>
        <name>Zn(2+)</name>
        <dbReference type="ChEBI" id="CHEBI:29105"/>
    </ligand>
</feature>
<evidence type="ECO:0000256" key="5">
    <source>
        <dbReference type="PIRSR" id="PIRSR000808-1"/>
    </source>
</evidence>
<feature type="binding site" evidence="6">
    <location>
        <position position="51"/>
    </location>
    <ligand>
        <name>Zn(2+)</name>
        <dbReference type="ChEBI" id="CHEBI:29105"/>
    </ligand>
</feature>
<keyword evidence="6" id="KW-0862">Zinc</keyword>
<keyword evidence="6" id="KW-0479">Metal-binding</keyword>
<evidence type="ECO:0000313" key="9">
    <source>
        <dbReference type="Proteomes" id="UP000231673"/>
    </source>
</evidence>
<dbReference type="EMBL" id="PFGW01000003">
    <property type="protein sequence ID" value="PIW74920.1"/>
    <property type="molecule type" value="Genomic_DNA"/>
</dbReference>
<dbReference type="SUPFAM" id="SSF54197">
    <property type="entry name" value="HIT-like"/>
    <property type="match status" value="2"/>
</dbReference>
<keyword evidence="1 8" id="KW-0808">Transferase</keyword>
<name>A0A2M7IEG7_9BACT</name>
<dbReference type="InterPro" id="IPR001937">
    <property type="entry name" value="GalP_UDPtransf1"/>
</dbReference>
<dbReference type="InterPro" id="IPR005849">
    <property type="entry name" value="GalP_Utransf_N"/>
</dbReference>
<dbReference type="PIRSF" id="PIRSF000808">
    <property type="entry name" value="GalT"/>
    <property type="match status" value="1"/>
</dbReference>
<keyword evidence="3" id="KW-0119">Carbohydrate metabolism</keyword>
<proteinExistence type="predicted"/>
<dbReference type="Pfam" id="PF01087">
    <property type="entry name" value="GalP_UDP_transf"/>
    <property type="match status" value="1"/>
</dbReference>
<evidence type="ECO:0000313" key="8">
    <source>
        <dbReference type="EMBL" id="PIW74920.1"/>
    </source>
</evidence>
<evidence type="ECO:0000256" key="1">
    <source>
        <dbReference type="ARBA" id="ARBA00022679"/>
    </source>
</evidence>
<dbReference type="EC" id="2.7.7.12" evidence="4"/>
<dbReference type="Proteomes" id="UP000231673">
    <property type="component" value="Unassembled WGS sequence"/>
</dbReference>
<dbReference type="GO" id="GO:0008270">
    <property type="term" value="F:zinc ion binding"/>
    <property type="evidence" value="ECO:0007669"/>
    <property type="project" value="InterPro"/>
</dbReference>
<keyword evidence="2 8" id="KW-0548">Nucleotidyltransferase</keyword>
<evidence type="ECO:0000256" key="6">
    <source>
        <dbReference type="PIRSR" id="PIRSR000808-3"/>
    </source>
</evidence>
<reference evidence="9" key="1">
    <citation type="submission" date="2017-09" db="EMBL/GenBank/DDBJ databases">
        <title>Depth-based differentiation of microbial function through sediment-hosted aquifers and enrichment of novel symbionts in the deep terrestrial subsurface.</title>
        <authorList>
            <person name="Probst A.J."/>
            <person name="Ladd B."/>
            <person name="Jarett J.K."/>
            <person name="Geller-Mcgrath D.E."/>
            <person name="Sieber C.M.K."/>
            <person name="Emerson J.B."/>
            <person name="Anantharaman K."/>
            <person name="Thomas B.C."/>
            <person name="Malmstrom R."/>
            <person name="Stieglmeier M."/>
            <person name="Klingl A."/>
            <person name="Woyke T."/>
            <person name="Ryan C.M."/>
            <person name="Banfield J.F."/>
        </authorList>
    </citation>
    <scope>NUCLEOTIDE SEQUENCE [LARGE SCALE GENOMIC DNA]</scope>
</reference>
<organism evidence="8 9">
    <name type="scientific">Candidatus Portnoybacteria bacterium CG_4_8_14_3_um_filter_44_15</name>
    <dbReference type="NCBI Taxonomy" id="1974803"/>
    <lineage>
        <taxon>Bacteria</taxon>
        <taxon>Candidatus Portnoyibacteriota</taxon>
    </lineage>
</organism>
<dbReference type="PANTHER" id="PTHR42763:SF2">
    <property type="entry name" value="ADP-GLUCOSE PHOSPHORYLASE"/>
    <property type="match status" value="1"/>
</dbReference>
<evidence type="ECO:0000256" key="4">
    <source>
        <dbReference type="NCBIfam" id="TIGR00209"/>
    </source>
</evidence>
<evidence type="ECO:0000259" key="7">
    <source>
        <dbReference type="Pfam" id="PF01087"/>
    </source>
</evidence>
<sequence>MTKKQLPSELRLNIVSGDWVIIATGRARRPETFAENKRIKEAVSPSKCPFCRPDILDKSVLTLNKPDGSWFISSIPNDFPALCPEEGLSRRKEGPYEIMNGYGEHEVIITADHERQMAQFSQEEMELVVELYQKRYLDLTKKENIKYISIFHNHGKEAGASVAHPHSQLIAVPVLDPHVRKSLDGAEAYYRKHKKCAYCEMLAWDIKDGRRIIYQNEKFVVLCPFASQVSFEVRIYPKKHQARFGEMAPDEKALFADAFLKGLSSIYRKLKDPAYNFYIHTAPVDGPAGEKYNKYHWHLNILPKTAIMAGFELGAGIEISTVEPEKAAEFLRSE</sequence>
<comment type="cofactor">
    <cofactor evidence="6">
        <name>Zn(2+)</name>
        <dbReference type="ChEBI" id="CHEBI:29105"/>
    </cofactor>
    <text evidence="6">Binds 1 zinc ion per subunit.</text>
</comment>